<accession>A0A917JEL8</accession>
<organism evidence="2 3">
    <name type="scientific">Mucilaginibacter galii</name>
    <dbReference type="NCBI Taxonomy" id="2005073"/>
    <lineage>
        <taxon>Bacteria</taxon>
        <taxon>Pseudomonadati</taxon>
        <taxon>Bacteroidota</taxon>
        <taxon>Sphingobacteriia</taxon>
        <taxon>Sphingobacteriales</taxon>
        <taxon>Sphingobacteriaceae</taxon>
        <taxon>Mucilaginibacter</taxon>
    </lineage>
</organism>
<feature type="region of interest" description="Disordered" evidence="1">
    <location>
        <begin position="1"/>
        <end position="23"/>
    </location>
</feature>
<sequence>MGKLGYARSYEDEPGNKPGDWDAIIEPQRGECVNSRTYQRKDQQKALFTPGYIKEPAHGRPESGQVFLRNMNLQTCNGQYKQW</sequence>
<evidence type="ECO:0000256" key="1">
    <source>
        <dbReference type="SAM" id="MobiDB-lite"/>
    </source>
</evidence>
<dbReference type="EMBL" id="BMDO01000015">
    <property type="protein sequence ID" value="GGI52676.1"/>
    <property type="molecule type" value="Genomic_DNA"/>
</dbReference>
<dbReference type="Proteomes" id="UP000662074">
    <property type="component" value="Unassembled WGS sequence"/>
</dbReference>
<gene>
    <name evidence="2" type="ORF">GCM10011425_38880</name>
</gene>
<dbReference type="AlphaFoldDB" id="A0A917JEL8"/>
<name>A0A917JEL8_9SPHI</name>
<evidence type="ECO:0000313" key="2">
    <source>
        <dbReference type="EMBL" id="GGI52676.1"/>
    </source>
</evidence>
<proteinExistence type="predicted"/>
<comment type="caution">
    <text evidence="2">The sequence shown here is derived from an EMBL/GenBank/DDBJ whole genome shotgun (WGS) entry which is preliminary data.</text>
</comment>
<protein>
    <submittedName>
        <fullName evidence="2">Uncharacterized protein</fullName>
    </submittedName>
</protein>
<reference evidence="2" key="1">
    <citation type="journal article" date="2014" name="Int. J. Syst. Evol. Microbiol.">
        <title>Complete genome sequence of Corynebacterium casei LMG S-19264T (=DSM 44701T), isolated from a smear-ripened cheese.</title>
        <authorList>
            <consortium name="US DOE Joint Genome Institute (JGI-PGF)"/>
            <person name="Walter F."/>
            <person name="Albersmeier A."/>
            <person name="Kalinowski J."/>
            <person name="Ruckert C."/>
        </authorList>
    </citation>
    <scope>NUCLEOTIDE SEQUENCE</scope>
    <source>
        <strain evidence="2">CCM 8711</strain>
    </source>
</reference>
<evidence type="ECO:0000313" key="3">
    <source>
        <dbReference type="Proteomes" id="UP000662074"/>
    </source>
</evidence>
<keyword evidence="3" id="KW-1185">Reference proteome</keyword>
<reference evidence="2" key="2">
    <citation type="submission" date="2020-09" db="EMBL/GenBank/DDBJ databases">
        <authorList>
            <person name="Sun Q."/>
            <person name="Sedlacek I."/>
        </authorList>
    </citation>
    <scope>NUCLEOTIDE SEQUENCE</scope>
    <source>
        <strain evidence="2">CCM 8711</strain>
    </source>
</reference>